<keyword evidence="3" id="KW-1185">Reference proteome</keyword>
<organism evidence="2 3">
    <name type="scientific">Paralvinella palmiformis</name>
    <dbReference type="NCBI Taxonomy" id="53620"/>
    <lineage>
        <taxon>Eukaryota</taxon>
        <taxon>Metazoa</taxon>
        <taxon>Spiralia</taxon>
        <taxon>Lophotrochozoa</taxon>
        <taxon>Annelida</taxon>
        <taxon>Polychaeta</taxon>
        <taxon>Sedentaria</taxon>
        <taxon>Canalipalpata</taxon>
        <taxon>Terebellida</taxon>
        <taxon>Terebelliformia</taxon>
        <taxon>Alvinellidae</taxon>
        <taxon>Paralvinella</taxon>
    </lineage>
</organism>
<keyword evidence="1" id="KW-0472">Membrane</keyword>
<keyword evidence="1" id="KW-1133">Transmembrane helix</keyword>
<evidence type="ECO:0000313" key="2">
    <source>
        <dbReference type="EMBL" id="KAK2154724.1"/>
    </source>
</evidence>
<dbReference type="Proteomes" id="UP001208570">
    <property type="component" value="Unassembled WGS sequence"/>
</dbReference>
<evidence type="ECO:0000256" key="1">
    <source>
        <dbReference type="SAM" id="Phobius"/>
    </source>
</evidence>
<gene>
    <name evidence="2" type="ORF">LSH36_259g02004</name>
</gene>
<evidence type="ECO:0000313" key="3">
    <source>
        <dbReference type="Proteomes" id="UP001208570"/>
    </source>
</evidence>
<proteinExistence type="predicted"/>
<reference evidence="2" key="1">
    <citation type="journal article" date="2023" name="Mol. Biol. Evol.">
        <title>Third-Generation Sequencing Reveals the Adaptive Role of the Epigenome in Three Deep-Sea Polychaetes.</title>
        <authorList>
            <person name="Perez M."/>
            <person name="Aroh O."/>
            <person name="Sun Y."/>
            <person name="Lan Y."/>
            <person name="Juniper S.K."/>
            <person name="Young C.R."/>
            <person name="Angers B."/>
            <person name="Qian P.Y."/>
        </authorList>
    </citation>
    <scope>NUCLEOTIDE SEQUENCE</scope>
    <source>
        <strain evidence="2">P08H-3</strain>
    </source>
</reference>
<keyword evidence="1" id="KW-0812">Transmembrane</keyword>
<dbReference type="EMBL" id="JAODUP010000259">
    <property type="protein sequence ID" value="KAK2154724.1"/>
    <property type="molecule type" value="Genomic_DNA"/>
</dbReference>
<dbReference type="AlphaFoldDB" id="A0AAD9JKI6"/>
<name>A0AAD9JKI6_9ANNE</name>
<feature type="transmembrane region" description="Helical" evidence="1">
    <location>
        <begin position="71"/>
        <end position="92"/>
    </location>
</feature>
<protein>
    <submittedName>
        <fullName evidence="2">Uncharacterized protein</fullName>
    </submittedName>
</protein>
<comment type="caution">
    <text evidence="2">The sequence shown here is derived from an EMBL/GenBank/DDBJ whole genome shotgun (WGS) entry which is preliminary data.</text>
</comment>
<accession>A0AAD9JKI6</accession>
<sequence length="131" mass="14909">MLIRVHALHISVEFYAGNTVPNRHLNVNSTVQCNRQKNDQKSDQHGNDPEADPVLHESLNNVPTSVSVHVLMIWIVIVVISIVLFVVIGYVCRQRRINSTRSPTEVNNRGSLLRNIIIDWLIDVLNRNRGL</sequence>